<dbReference type="Proteomes" id="UP000092993">
    <property type="component" value="Unassembled WGS sequence"/>
</dbReference>
<reference evidence="1 2" key="1">
    <citation type="submission" date="2016-03" db="EMBL/GenBank/DDBJ databases">
        <title>Whole genome sequencing of Grifola frondosa 9006-11.</title>
        <authorList>
            <person name="Min B."/>
            <person name="Park H."/>
            <person name="Kim J.-G."/>
            <person name="Cho H."/>
            <person name="Oh Y.-L."/>
            <person name="Kong W.-S."/>
            <person name="Choi I.-G."/>
        </authorList>
    </citation>
    <scope>NUCLEOTIDE SEQUENCE [LARGE SCALE GENOMIC DNA]</scope>
    <source>
        <strain evidence="1 2">9006-11</strain>
    </source>
</reference>
<dbReference type="AlphaFoldDB" id="A0A1C7LSW9"/>
<proteinExistence type="predicted"/>
<evidence type="ECO:0000313" key="2">
    <source>
        <dbReference type="Proteomes" id="UP000092993"/>
    </source>
</evidence>
<name>A0A1C7LSW9_GRIFR</name>
<sequence>MDVPFIRRNAYIPYFFSVVKLPWELARNIIVAPCFQRSSTRLIRGGTCWDAVRGGRERSNTPIADIRIFALSTPALLSSSCPTAQTDRQA</sequence>
<dbReference type="EMBL" id="LUGG01000023">
    <property type="protein sequence ID" value="OBZ67931.1"/>
    <property type="molecule type" value="Genomic_DNA"/>
</dbReference>
<accession>A0A1C7LSW9</accession>
<keyword evidence="2" id="KW-1185">Reference proteome</keyword>
<evidence type="ECO:0000313" key="1">
    <source>
        <dbReference type="EMBL" id="OBZ67931.1"/>
    </source>
</evidence>
<comment type="caution">
    <text evidence="1">The sequence shown here is derived from an EMBL/GenBank/DDBJ whole genome shotgun (WGS) entry which is preliminary data.</text>
</comment>
<gene>
    <name evidence="1" type="ORF">A0H81_12294</name>
</gene>
<organism evidence="1 2">
    <name type="scientific">Grifola frondosa</name>
    <name type="common">Maitake</name>
    <name type="synonym">Polyporus frondosus</name>
    <dbReference type="NCBI Taxonomy" id="5627"/>
    <lineage>
        <taxon>Eukaryota</taxon>
        <taxon>Fungi</taxon>
        <taxon>Dikarya</taxon>
        <taxon>Basidiomycota</taxon>
        <taxon>Agaricomycotina</taxon>
        <taxon>Agaricomycetes</taxon>
        <taxon>Polyporales</taxon>
        <taxon>Grifolaceae</taxon>
        <taxon>Grifola</taxon>
    </lineage>
</organism>
<protein>
    <submittedName>
        <fullName evidence="1">Uncharacterized protein</fullName>
    </submittedName>
</protein>